<keyword evidence="1" id="KW-1133">Transmembrane helix</keyword>
<keyword evidence="1" id="KW-0472">Membrane</keyword>
<keyword evidence="1" id="KW-0812">Transmembrane</keyword>
<dbReference type="RefSeq" id="WP_211972447.1">
    <property type="nucleotide sequence ID" value="NZ_JAGTXB010000003.1"/>
</dbReference>
<dbReference type="Proteomes" id="UP000676386">
    <property type="component" value="Unassembled WGS sequence"/>
</dbReference>
<feature type="transmembrane region" description="Helical" evidence="1">
    <location>
        <begin position="29"/>
        <end position="48"/>
    </location>
</feature>
<accession>A0ABS5IWL2</accession>
<dbReference type="EMBL" id="JAGTXB010000003">
    <property type="protein sequence ID" value="MBS0027350.1"/>
    <property type="molecule type" value="Genomic_DNA"/>
</dbReference>
<organism evidence="2 3">
    <name type="scientific">Chitinophaga hostae</name>
    <dbReference type="NCBI Taxonomy" id="2831022"/>
    <lineage>
        <taxon>Bacteria</taxon>
        <taxon>Pseudomonadati</taxon>
        <taxon>Bacteroidota</taxon>
        <taxon>Chitinophagia</taxon>
        <taxon>Chitinophagales</taxon>
        <taxon>Chitinophagaceae</taxon>
        <taxon>Chitinophaga</taxon>
    </lineage>
</organism>
<evidence type="ECO:0000313" key="2">
    <source>
        <dbReference type="EMBL" id="MBS0027350.1"/>
    </source>
</evidence>
<keyword evidence="3" id="KW-1185">Reference proteome</keyword>
<evidence type="ECO:0000256" key="1">
    <source>
        <dbReference type="SAM" id="Phobius"/>
    </source>
</evidence>
<name>A0ABS5IWL2_9BACT</name>
<protein>
    <submittedName>
        <fullName evidence="2">Uncharacterized protein</fullName>
    </submittedName>
</protein>
<gene>
    <name evidence="2" type="ORF">KE626_08525</name>
</gene>
<reference evidence="2 3" key="1">
    <citation type="submission" date="2021-04" db="EMBL/GenBank/DDBJ databases">
        <title>Chitinophaga sp. nov., isolated from the rhizosphere soil.</title>
        <authorList>
            <person name="He S."/>
        </authorList>
    </citation>
    <scope>NUCLEOTIDE SEQUENCE [LARGE SCALE GENOMIC DNA]</scope>
    <source>
        <strain evidence="2 3">2R12</strain>
    </source>
</reference>
<evidence type="ECO:0000313" key="3">
    <source>
        <dbReference type="Proteomes" id="UP000676386"/>
    </source>
</evidence>
<comment type="caution">
    <text evidence="2">The sequence shown here is derived from an EMBL/GenBank/DDBJ whole genome shotgun (WGS) entry which is preliminary data.</text>
</comment>
<proteinExistence type="predicted"/>
<sequence length="106" mass="12509">MTPETNKNDEHFAEDHIYEGNKREPYSRVIAHALIGLFFAGAGLYQFIRIQQWEVTGGIIEMNKLQQLLYKLVGKWGILAFLLLVAAVFFYKAYARWKRIKMQERR</sequence>
<feature type="transmembrane region" description="Helical" evidence="1">
    <location>
        <begin position="68"/>
        <end position="91"/>
    </location>
</feature>